<dbReference type="InterPro" id="IPR042261">
    <property type="entry name" value="Lsr2-like_dimerization"/>
</dbReference>
<dbReference type="Gene3D" id="4.10.320.10">
    <property type="entry name" value="E3-binding domain"/>
    <property type="match status" value="1"/>
</dbReference>
<feature type="domain" description="Lsr2 DNA-binding" evidence="4">
    <location>
        <begin position="86"/>
        <end position="120"/>
    </location>
</feature>
<sequence length="121" mass="13591">MVQNYMNKEQDHVAQKKQVLLIDDLSGDDAQETVKFALDGAQYEIDLTTEHAAELREKLSPYLSSGRRLRGGAANRGARRETAPRSDDSRKIREWAIANGFKPSARGRISQEIREAYSAAQ</sequence>
<protein>
    <submittedName>
        <fullName evidence="5">Lsr2 family protein</fullName>
    </submittedName>
</protein>
<dbReference type="RefSeq" id="WP_342024850.1">
    <property type="nucleotide sequence ID" value="NZ_CP151657.1"/>
</dbReference>
<dbReference type="Pfam" id="PF23359">
    <property type="entry name" value="Lsr2_DNA-bd"/>
    <property type="match status" value="1"/>
</dbReference>
<dbReference type="InterPro" id="IPR055370">
    <property type="entry name" value="Lsr2_DNA-bd"/>
</dbReference>
<feature type="domain" description="Lsr2 dimerization" evidence="3">
    <location>
        <begin position="14"/>
        <end position="69"/>
    </location>
</feature>
<dbReference type="Gene3D" id="3.30.60.230">
    <property type="entry name" value="Lsr2, dimerization domain"/>
    <property type="match status" value="1"/>
</dbReference>
<evidence type="ECO:0000256" key="2">
    <source>
        <dbReference type="SAM" id="MobiDB-lite"/>
    </source>
</evidence>
<evidence type="ECO:0000259" key="3">
    <source>
        <dbReference type="Pfam" id="PF11774"/>
    </source>
</evidence>
<feature type="compositionally biased region" description="Basic and acidic residues" evidence="2">
    <location>
        <begin position="78"/>
        <end position="91"/>
    </location>
</feature>
<keyword evidence="6" id="KW-1185">Reference proteome</keyword>
<proteinExistence type="predicted"/>
<feature type="region of interest" description="Disordered" evidence="2">
    <location>
        <begin position="65"/>
        <end position="91"/>
    </location>
</feature>
<organism evidence="5 6">
    <name type="scientific">Arthrobacter citreus</name>
    <dbReference type="NCBI Taxonomy" id="1670"/>
    <lineage>
        <taxon>Bacteria</taxon>
        <taxon>Bacillati</taxon>
        <taxon>Actinomycetota</taxon>
        <taxon>Actinomycetes</taxon>
        <taxon>Micrococcales</taxon>
        <taxon>Micrococcaceae</taxon>
        <taxon>Arthrobacter</taxon>
    </lineage>
</organism>
<dbReference type="Proteomes" id="UP001448858">
    <property type="component" value="Chromosome"/>
</dbReference>
<reference evidence="5 6" key="1">
    <citation type="submission" date="2024-04" db="EMBL/GenBank/DDBJ databases">
        <title>Arthrobacter sp. from Plains bison fecal sample.</title>
        <authorList>
            <person name="Ruzzini A."/>
        </authorList>
    </citation>
    <scope>NUCLEOTIDE SEQUENCE [LARGE SCALE GENOMIC DNA]</scope>
    <source>
        <strain evidence="5 6">EINP1</strain>
    </source>
</reference>
<evidence type="ECO:0000313" key="6">
    <source>
        <dbReference type="Proteomes" id="UP001448858"/>
    </source>
</evidence>
<evidence type="ECO:0000313" key="5">
    <source>
        <dbReference type="EMBL" id="WZP17253.1"/>
    </source>
</evidence>
<evidence type="ECO:0000256" key="1">
    <source>
        <dbReference type="ARBA" id="ARBA00023125"/>
    </source>
</evidence>
<evidence type="ECO:0000259" key="4">
    <source>
        <dbReference type="Pfam" id="PF23359"/>
    </source>
</evidence>
<name>A0ABZ3A140_9MICC</name>
<dbReference type="EMBL" id="CP151657">
    <property type="protein sequence ID" value="WZP17253.1"/>
    <property type="molecule type" value="Genomic_DNA"/>
</dbReference>
<dbReference type="InterPro" id="IPR024412">
    <property type="entry name" value="Lsr2_dim_dom"/>
</dbReference>
<gene>
    <name evidence="5" type="ORF">AAE021_06775</name>
</gene>
<keyword evidence="1" id="KW-0238">DNA-binding</keyword>
<accession>A0ABZ3A140</accession>
<dbReference type="InterPro" id="IPR036625">
    <property type="entry name" value="E3-bd_dom_sf"/>
</dbReference>
<dbReference type="Pfam" id="PF11774">
    <property type="entry name" value="Lsr2"/>
    <property type="match status" value="1"/>
</dbReference>